<dbReference type="GO" id="GO:0017183">
    <property type="term" value="P:protein histidyl modification to diphthamide"/>
    <property type="evidence" value="ECO:0007669"/>
    <property type="project" value="UniProtKB-UniPathway"/>
</dbReference>
<dbReference type="Gene3D" id="3.40.50.620">
    <property type="entry name" value="HUPs"/>
    <property type="match status" value="1"/>
</dbReference>
<dbReference type="CDD" id="cd01994">
    <property type="entry name" value="AANH_PF0828-like"/>
    <property type="match status" value="1"/>
</dbReference>
<gene>
    <name evidence="11" type="primary">ATBD4</name>
</gene>
<comment type="pathway">
    <text evidence="1 9">Protein modification; peptidyl-diphthamide biosynthesis.</text>
</comment>
<evidence type="ECO:0000256" key="6">
    <source>
        <dbReference type="ARBA" id="ARBA00022741"/>
    </source>
</evidence>
<dbReference type="PANTHER" id="PTHR12196">
    <property type="entry name" value="DOMAIN OF UNKNOWN FUNCTION 71 DUF71 -CONTAINING PROTEIN"/>
    <property type="match status" value="1"/>
</dbReference>
<comment type="similarity">
    <text evidence="2 9">Belongs to the Diphthine--ammonia ligase family.</text>
</comment>
<dbReference type="PIRSF" id="PIRSF039123">
    <property type="entry name" value="Diphthamide_synthase"/>
    <property type="match status" value="1"/>
</dbReference>
<dbReference type="GO" id="GO:0005524">
    <property type="term" value="F:ATP binding"/>
    <property type="evidence" value="ECO:0007669"/>
    <property type="project" value="UniProtKB-UniRule"/>
</dbReference>
<organism evidence="11">
    <name type="scientific">Caligus clemensi</name>
    <name type="common">Sea louse</name>
    <dbReference type="NCBI Taxonomy" id="344056"/>
    <lineage>
        <taxon>Eukaryota</taxon>
        <taxon>Metazoa</taxon>
        <taxon>Ecdysozoa</taxon>
        <taxon>Arthropoda</taxon>
        <taxon>Crustacea</taxon>
        <taxon>Multicrustacea</taxon>
        <taxon>Hexanauplia</taxon>
        <taxon>Copepoda</taxon>
        <taxon>Siphonostomatoida</taxon>
        <taxon>Caligidae</taxon>
        <taxon>Caligus</taxon>
    </lineage>
</organism>
<dbReference type="InterPro" id="IPR030662">
    <property type="entry name" value="DPH6/MJ0570"/>
</dbReference>
<evidence type="ECO:0000256" key="3">
    <source>
        <dbReference type="ARBA" id="ARBA00012089"/>
    </source>
</evidence>
<dbReference type="Pfam" id="PF01902">
    <property type="entry name" value="Diphthami_syn_2"/>
    <property type="match status" value="1"/>
</dbReference>
<dbReference type="PANTHER" id="PTHR12196:SF2">
    <property type="entry name" value="DIPHTHINE--AMMONIA LIGASE"/>
    <property type="match status" value="1"/>
</dbReference>
<evidence type="ECO:0000256" key="4">
    <source>
        <dbReference type="ARBA" id="ARBA00018426"/>
    </source>
</evidence>
<evidence type="ECO:0000256" key="9">
    <source>
        <dbReference type="PIRNR" id="PIRNR039123"/>
    </source>
</evidence>
<proteinExistence type="evidence at transcript level"/>
<sequence>MRVVALVSGGEDSCFNMIEATKHGHEIVALGNLYPQNIEVEELDSYMYQTVGRGAIQFYSEALGIPLYREPITGSPVCLDSEYKVNEKDEVEDLFRLLNRIKKDLPFDAVASGAIFSNYQRVRIENICARMGLESLAYLWERNQSELLQEMISSQIEATVIKVATLGLDQSHLGKTIAELQPHLTKMAEKYGINVCGEGGEYETFTLDCPMFKKKLVLVESEVVANGSDVHHLLLKSLKLVDKKDGQE</sequence>
<keyword evidence="7 9" id="KW-0067">ATP-binding</keyword>
<comment type="function">
    <text evidence="9">Amidase that catalyzes the last step of diphthamide biosynthesis using ammonium and ATP.</text>
</comment>
<evidence type="ECO:0000256" key="1">
    <source>
        <dbReference type="ARBA" id="ARBA00005156"/>
    </source>
</evidence>
<evidence type="ECO:0000256" key="7">
    <source>
        <dbReference type="ARBA" id="ARBA00022840"/>
    </source>
</evidence>
<dbReference type="GO" id="GO:0017178">
    <property type="term" value="F:diphthine-ammonia ligase activity"/>
    <property type="evidence" value="ECO:0007669"/>
    <property type="project" value="UniProtKB-UniRule"/>
</dbReference>
<dbReference type="InterPro" id="IPR014729">
    <property type="entry name" value="Rossmann-like_a/b/a_fold"/>
</dbReference>
<dbReference type="EC" id="6.3.1.14" evidence="3 9"/>
<accession>C1C352</accession>
<evidence type="ECO:0000256" key="8">
    <source>
        <dbReference type="ARBA" id="ARBA00048108"/>
    </source>
</evidence>
<evidence type="ECO:0000256" key="5">
    <source>
        <dbReference type="ARBA" id="ARBA00022598"/>
    </source>
</evidence>
<keyword evidence="5 9" id="KW-0436">Ligase</keyword>
<name>C1C352_CALCM</name>
<dbReference type="FunFam" id="3.90.1490.10:FF:000001">
    <property type="entry name" value="Diphthine--ammonia ligase"/>
    <property type="match status" value="1"/>
</dbReference>
<dbReference type="NCBIfam" id="TIGR00290">
    <property type="entry name" value="MJ0570_dom"/>
    <property type="match status" value="1"/>
</dbReference>
<protein>
    <recommendedName>
        <fullName evidence="4 9">Diphthine--ammonia ligase</fullName>
        <ecNumber evidence="3 9">6.3.1.14</ecNumber>
    </recommendedName>
</protein>
<comment type="catalytic activity">
    <reaction evidence="8 9">
        <text>diphthine-[translation elongation factor 2] + NH4(+) + ATP = diphthamide-[translation elongation factor 2] + AMP + diphosphate + H(+)</text>
        <dbReference type="Rhea" id="RHEA:19753"/>
        <dbReference type="Rhea" id="RHEA-COMP:10172"/>
        <dbReference type="Rhea" id="RHEA-COMP:10174"/>
        <dbReference type="ChEBI" id="CHEBI:15378"/>
        <dbReference type="ChEBI" id="CHEBI:16692"/>
        <dbReference type="ChEBI" id="CHEBI:28938"/>
        <dbReference type="ChEBI" id="CHEBI:30616"/>
        <dbReference type="ChEBI" id="CHEBI:33019"/>
        <dbReference type="ChEBI" id="CHEBI:82696"/>
        <dbReference type="ChEBI" id="CHEBI:456215"/>
        <dbReference type="EC" id="6.3.1.14"/>
    </reaction>
</comment>
<dbReference type="Gene3D" id="3.90.1490.10">
    <property type="entry name" value="putative n-type atp pyrophosphatase, domain 2"/>
    <property type="match status" value="1"/>
</dbReference>
<dbReference type="SUPFAM" id="SSF52402">
    <property type="entry name" value="Adenine nucleotide alpha hydrolases-like"/>
    <property type="match status" value="1"/>
</dbReference>
<evidence type="ECO:0000313" key="11">
    <source>
        <dbReference type="EMBL" id="ACO15705.1"/>
    </source>
</evidence>
<keyword evidence="6 9" id="KW-0547">Nucleotide-binding</keyword>
<reference evidence="11" key="1">
    <citation type="submission" date="2009-03" db="EMBL/GenBank/DDBJ databases">
        <title>Caligus clemensi ESTs and full-length cDNAs.</title>
        <authorList>
            <person name="Yasuike M."/>
            <person name="von Schalburg K."/>
            <person name="Cooper G."/>
            <person name="Leong J."/>
            <person name="Jones S.R.M."/>
            <person name="Koop B.F."/>
        </authorList>
    </citation>
    <scope>NUCLEOTIDE SEQUENCE</scope>
    <source>
        <tissue evidence="11">Whole</tissue>
    </source>
</reference>
<dbReference type="EMBL" id="BT081281">
    <property type="protein sequence ID" value="ACO15705.1"/>
    <property type="molecule type" value="mRNA"/>
</dbReference>
<dbReference type="FunFam" id="3.40.50.620:FF:000145">
    <property type="entry name" value="ATP-binding domain containing protein"/>
    <property type="match status" value="1"/>
</dbReference>
<feature type="domain" description="Diphthamide synthase" evidence="10">
    <location>
        <begin position="1"/>
        <end position="234"/>
    </location>
</feature>
<evidence type="ECO:0000259" key="10">
    <source>
        <dbReference type="Pfam" id="PF01902"/>
    </source>
</evidence>
<dbReference type="AlphaFoldDB" id="C1C352"/>
<dbReference type="InterPro" id="IPR002761">
    <property type="entry name" value="Diphthami_syn_dom"/>
</dbReference>
<dbReference type="UniPathway" id="UPA00559"/>
<evidence type="ECO:0000256" key="2">
    <source>
        <dbReference type="ARBA" id="ARBA00008496"/>
    </source>
</evidence>